<dbReference type="EMBL" id="RWIT01000005">
    <property type="protein sequence ID" value="RSK48314.1"/>
    <property type="molecule type" value="Genomic_DNA"/>
</dbReference>
<proteinExistence type="predicted"/>
<name>A0A428KPE5_9BACT</name>
<sequence>MSITIRPSTLHDASAIRRLYQRVSAESGGLARRPEEITEDYVQHFLTRSLAQGIGLVAEQAGELVAEIHAYQAGLQIFAHVLGDLTVAIVPAAQGQGLGRRLFTELLSRAQTQFPQVRRVELLVRESNTRAIALYDQLGFRQEGRFEGRVAGAQGLEADIPMAWHAPEWPDAAQNHLAARL</sequence>
<dbReference type="SUPFAM" id="SSF55729">
    <property type="entry name" value="Acyl-CoA N-acyltransferases (Nat)"/>
    <property type="match status" value="1"/>
</dbReference>
<dbReference type="RefSeq" id="WP_125419941.1">
    <property type="nucleotide sequence ID" value="NZ_RWIT01000005.1"/>
</dbReference>
<dbReference type="InterPro" id="IPR016181">
    <property type="entry name" value="Acyl_CoA_acyltransferase"/>
</dbReference>
<organism evidence="4 5">
    <name type="scientific">Hymenobacter rigui</name>
    <dbReference type="NCBI Taxonomy" id="334424"/>
    <lineage>
        <taxon>Bacteria</taxon>
        <taxon>Pseudomonadati</taxon>
        <taxon>Bacteroidota</taxon>
        <taxon>Cytophagia</taxon>
        <taxon>Cytophagales</taxon>
        <taxon>Hymenobacteraceae</taxon>
        <taxon>Hymenobacter</taxon>
    </lineage>
</organism>
<dbReference type="AlphaFoldDB" id="A0A428KPE5"/>
<accession>A0A428KPE5</accession>
<evidence type="ECO:0000259" key="3">
    <source>
        <dbReference type="PROSITE" id="PS51186"/>
    </source>
</evidence>
<evidence type="ECO:0000313" key="5">
    <source>
        <dbReference type="Proteomes" id="UP000273500"/>
    </source>
</evidence>
<protein>
    <submittedName>
        <fullName evidence="4">N-acetyltransferase</fullName>
    </submittedName>
</protein>
<reference evidence="4 5" key="1">
    <citation type="submission" date="2018-12" db="EMBL/GenBank/DDBJ databases">
        <authorList>
            <person name="Feng G."/>
            <person name="Zhu H."/>
        </authorList>
    </citation>
    <scope>NUCLEOTIDE SEQUENCE [LARGE SCALE GENOMIC DNA]</scope>
    <source>
        <strain evidence="4 5">KCTC 12533</strain>
    </source>
</reference>
<dbReference type="CDD" id="cd04301">
    <property type="entry name" value="NAT_SF"/>
    <property type="match status" value="1"/>
</dbReference>
<keyword evidence="5" id="KW-1185">Reference proteome</keyword>
<evidence type="ECO:0000256" key="2">
    <source>
        <dbReference type="ARBA" id="ARBA00023315"/>
    </source>
</evidence>
<comment type="caution">
    <text evidence="4">The sequence shown here is derived from an EMBL/GenBank/DDBJ whole genome shotgun (WGS) entry which is preliminary data.</text>
</comment>
<dbReference type="InterPro" id="IPR000182">
    <property type="entry name" value="GNAT_dom"/>
</dbReference>
<dbReference type="Gene3D" id="3.40.630.30">
    <property type="match status" value="1"/>
</dbReference>
<dbReference type="InterPro" id="IPR050832">
    <property type="entry name" value="Bact_Acetyltransf"/>
</dbReference>
<dbReference type="GO" id="GO:0016747">
    <property type="term" value="F:acyltransferase activity, transferring groups other than amino-acyl groups"/>
    <property type="evidence" value="ECO:0007669"/>
    <property type="project" value="InterPro"/>
</dbReference>
<evidence type="ECO:0000313" key="4">
    <source>
        <dbReference type="EMBL" id="RSK48314.1"/>
    </source>
</evidence>
<dbReference type="PANTHER" id="PTHR43877:SF2">
    <property type="entry name" value="AMINOALKYLPHOSPHONATE N-ACETYLTRANSFERASE-RELATED"/>
    <property type="match status" value="1"/>
</dbReference>
<gene>
    <name evidence="4" type="ORF">EI291_11335</name>
</gene>
<dbReference type="Proteomes" id="UP000273500">
    <property type="component" value="Unassembled WGS sequence"/>
</dbReference>
<keyword evidence="1 4" id="KW-0808">Transferase</keyword>
<dbReference type="PANTHER" id="PTHR43877">
    <property type="entry name" value="AMINOALKYLPHOSPHONATE N-ACETYLTRANSFERASE-RELATED-RELATED"/>
    <property type="match status" value="1"/>
</dbReference>
<keyword evidence="2" id="KW-0012">Acyltransferase</keyword>
<evidence type="ECO:0000256" key="1">
    <source>
        <dbReference type="ARBA" id="ARBA00022679"/>
    </source>
</evidence>
<dbReference type="OrthoDB" id="9789605at2"/>
<dbReference type="Pfam" id="PF00583">
    <property type="entry name" value="Acetyltransf_1"/>
    <property type="match status" value="1"/>
</dbReference>
<feature type="domain" description="N-acetyltransferase" evidence="3">
    <location>
        <begin position="3"/>
        <end position="167"/>
    </location>
</feature>
<dbReference type="PROSITE" id="PS51186">
    <property type="entry name" value="GNAT"/>
    <property type="match status" value="1"/>
</dbReference>